<keyword evidence="3" id="KW-1185">Reference proteome</keyword>
<dbReference type="SMART" id="SM00138">
    <property type="entry name" value="MeTrc"/>
    <property type="match status" value="1"/>
</dbReference>
<sequence length="276" mass="32137">MSERTSDISDEEIEEILHLVYHQYGYDFTNYSRASMQRRITRFIDSSGYRNIDNLKKHLGNDKSVFDLFLQKITVNVTEMFRDPEFYKVIRTQIIPAIASYPTIKIWHAGCSSGEEVFSMAILLHEAGLLNRSKIYATDINPHNIEKAKIGILPLDVMKEYVANYIQAGGERDFASYYTAGYDHAIIRKDLRSNIVFSQHNLVTDQVFNEFQLIFCRNVMIYFNRALQNKIIHLFYNSLSTFGYLALGIKESLLFSDLKSKFDVVSSQEKIFRRTR</sequence>
<dbReference type="SUPFAM" id="SSF53335">
    <property type="entry name" value="S-adenosyl-L-methionine-dependent methyltransferases"/>
    <property type="match status" value="1"/>
</dbReference>
<name>A0A512B7N5_9BACT</name>
<accession>A0A512B7N5</accession>
<dbReference type="SUPFAM" id="SSF47757">
    <property type="entry name" value="Chemotaxis receptor methyltransferase CheR, N-terminal domain"/>
    <property type="match status" value="1"/>
</dbReference>
<dbReference type="InterPro" id="IPR000780">
    <property type="entry name" value="CheR_MeTrfase"/>
</dbReference>
<dbReference type="RefSeq" id="WP_147201912.1">
    <property type="nucleotide sequence ID" value="NZ_BJYT01000001.1"/>
</dbReference>
<protein>
    <submittedName>
        <fullName evidence="2">Chemotaxis protein CheR</fullName>
    </submittedName>
</protein>
<reference evidence="2 3" key="1">
    <citation type="submission" date="2019-07" db="EMBL/GenBank/DDBJ databases">
        <title>Whole genome shotgun sequence of Segetibacter aerophilus NBRC 106135.</title>
        <authorList>
            <person name="Hosoyama A."/>
            <person name="Uohara A."/>
            <person name="Ohji S."/>
            <person name="Ichikawa N."/>
        </authorList>
    </citation>
    <scope>NUCLEOTIDE SEQUENCE [LARGE SCALE GENOMIC DNA]</scope>
    <source>
        <strain evidence="2 3">NBRC 106135</strain>
    </source>
</reference>
<dbReference type="GO" id="GO:0008757">
    <property type="term" value="F:S-adenosylmethionine-dependent methyltransferase activity"/>
    <property type="evidence" value="ECO:0007669"/>
    <property type="project" value="InterPro"/>
</dbReference>
<dbReference type="InterPro" id="IPR050903">
    <property type="entry name" value="Bact_Chemotaxis_MeTrfase"/>
</dbReference>
<dbReference type="Proteomes" id="UP000321513">
    <property type="component" value="Unassembled WGS sequence"/>
</dbReference>
<comment type="caution">
    <text evidence="2">The sequence shown here is derived from an EMBL/GenBank/DDBJ whole genome shotgun (WGS) entry which is preliminary data.</text>
</comment>
<dbReference type="AlphaFoldDB" id="A0A512B7N5"/>
<dbReference type="InterPro" id="IPR029063">
    <property type="entry name" value="SAM-dependent_MTases_sf"/>
</dbReference>
<dbReference type="PRINTS" id="PR00996">
    <property type="entry name" value="CHERMTFRASE"/>
</dbReference>
<evidence type="ECO:0000313" key="2">
    <source>
        <dbReference type="EMBL" id="GEO07970.1"/>
    </source>
</evidence>
<proteinExistence type="predicted"/>
<dbReference type="Pfam" id="PF03705">
    <property type="entry name" value="CheR_N"/>
    <property type="match status" value="1"/>
</dbReference>
<dbReference type="InterPro" id="IPR022641">
    <property type="entry name" value="CheR_N"/>
</dbReference>
<dbReference type="OrthoDB" id="9816309at2"/>
<dbReference type="InterPro" id="IPR022642">
    <property type="entry name" value="CheR_C"/>
</dbReference>
<dbReference type="PANTHER" id="PTHR24422">
    <property type="entry name" value="CHEMOTAXIS PROTEIN METHYLTRANSFERASE"/>
    <property type="match status" value="1"/>
</dbReference>
<dbReference type="PANTHER" id="PTHR24422:SF8">
    <property type="entry name" value="CHEMOTAXIS PROTEIN"/>
    <property type="match status" value="1"/>
</dbReference>
<dbReference type="Gene3D" id="3.40.50.150">
    <property type="entry name" value="Vaccinia Virus protein VP39"/>
    <property type="match status" value="1"/>
</dbReference>
<dbReference type="PROSITE" id="PS50123">
    <property type="entry name" value="CHER"/>
    <property type="match status" value="1"/>
</dbReference>
<evidence type="ECO:0000313" key="3">
    <source>
        <dbReference type="Proteomes" id="UP000321513"/>
    </source>
</evidence>
<gene>
    <name evidence="2" type="ORF">SAE01_04660</name>
</gene>
<dbReference type="EMBL" id="BJYT01000001">
    <property type="protein sequence ID" value="GEO07970.1"/>
    <property type="molecule type" value="Genomic_DNA"/>
</dbReference>
<evidence type="ECO:0000259" key="1">
    <source>
        <dbReference type="PROSITE" id="PS50123"/>
    </source>
</evidence>
<dbReference type="Pfam" id="PF01739">
    <property type="entry name" value="CheR"/>
    <property type="match status" value="1"/>
</dbReference>
<feature type="domain" description="CheR-type methyltransferase" evidence="1">
    <location>
        <begin position="1"/>
        <end position="253"/>
    </location>
</feature>
<organism evidence="2 3">
    <name type="scientific">Segetibacter aerophilus</name>
    <dbReference type="NCBI Taxonomy" id="670293"/>
    <lineage>
        <taxon>Bacteria</taxon>
        <taxon>Pseudomonadati</taxon>
        <taxon>Bacteroidota</taxon>
        <taxon>Chitinophagia</taxon>
        <taxon>Chitinophagales</taxon>
        <taxon>Chitinophagaceae</taxon>
        <taxon>Segetibacter</taxon>
    </lineage>
</organism>